<evidence type="ECO:0000256" key="2">
    <source>
        <dbReference type="ARBA" id="ARBA00022692"/>
    </source>
</evidence>
<gene>
    <name evidence="7" type="ORF">MAR_003942</name>
</gene>
<organism evidence="7 8">
    <name type="scientific">Mya arenaria</name>
    <name type="common">Soft-shell clam</name>
    <dbReference type="NCBI Taxonomy" id="6604"/>
    <lineage>
        <taxon>Eukaryota</taxon>
        <taxon>Metazoa</taxon>
        <taxon>Spiralia</taxon>
        <taxon>Lophotrochozoa</taxon>
        <taxon>Mollusca</taxon>
        <taxon>Bivalvia</taxon>
        <taxon>Autobranchia</taxon>
        <taxon>Heteroconchia</taxon>
        <taxon>Euheterodonta</taxon>
        <taxon>Imparidentia</taxon>
        <taxon>Neoheterodontei</taxon>
        <taxon>Myida</taxon>
        <taxon>Myoidea</taxon>
        <taxon>Myidae</taxon>
        <taxon>Mya</taxon>
    </lineage>
</organism>
<accession>A0ABY7EV58</accession>
<feature type="transmembrane region" description="Helical" evidence="6">
    <location>
        <begin position="289"/>
        <end position="312"/>
    </location>
</feature>
<feature type="compositionally biased region" description="Basic residues" evidence="5">
    <location>
        <begin position="7"/>
        <end position="19"/>
    </location>
</feature>
<keyword evidence="4 6" id="KW-0472">Membrane</keyword>
<dbReference type="InterPro" id="IPR036259">
    <property type="entry name" value="MFS_trans_sf"/>
</dbReference>
<comment type="subcellular location">
    <subcellularLocation>
        <location evidence="1">Membrane</location>
        <topology evidence="1">Multi-pass membrane protein</topology>
    </subcellularLocation>
</comment>
<keyword evidence="2 6" id="KW-0812">Transmembrane</keyword>
<feature type="transmembrane region" description="Helical" evidence="6">
    <location>
        <begin position="388"/>
        <end position="409"/>
    </location>
</feature>
<evidence type="ECO:0000256" key="5">
    <source>
        <dbReference type="SAM" id="MobiDB-lite"/>
    </source>
</evidence>
<dbReference type="SUPFAM" id="SSF103473">
    <property type="entry name" value="MFS general substrate transporter"/>
    <property type="match status" value="1"/>
</dbReference>
<keyword evidence="3 6" id="KW-1133">Transmembrane helix</keyword>
<evidence type="ECO:0000313" key="8">
    <source>
        <dbReference type="Proteomes" id="UP001164746"/>
    </source>
</evidence>
<feature type="transmembrane region" description="Helical" evidence="6">
    <location>
        <begin position="324"/>
        <end position="342"/>
    </location>
</feature>
<evidence type="ECO:0000256" key="3">
    <source>
        <dbReference type="ARBA" id="ARBA00022989"/>
    </source>
</evidence>
<keyword evidence="8" id="KW-1185">Reference proteome</keyword>
<name>A0ABY7EV58_MYAAR</name>
<feature type="transmembrane region" description="Helical" evidence="6">
    <location>
        <begin position="134"/>
        <end position="153"/>
    </location>
</feature>
<dbReference type="PANTHER" id="PTHR12778:SF9">
    <property type="entry name" value="ACETYL-COENZYME A TRANSPORTER 1"/>
    <property type="match status" value="1"/>
</dbReference>
<feature type="transmembrane region" description="Helical" evidence="6">
    <location>
        <begin position="198"/>
        <end position="215"/>
    </location>
</feature>
<feature type="non-terminal residue" evidence="7">
    <location>
        <position position="1"/>
    </location>
</feature>
<feature type="transmembrane region" description="Helical" evidence="6">
    <location>
        <begin position="490"/>
        <end position="507"/>
    </location>
</feature>
<reference evidence="7" key="1">
    <citation type="submission" date="2022-11" db="EMBL/GenBank/DDBJ databases">
        <title>Centuries of genome instability and evolution in soft-shell clam transmissible cancer (bioRxiv).</title>
        <authorList>
            <person name="Hart S.F.M."/>
            <person name="Yonemitsu M.A."/>
            <person name="Giersch R.M."/>
            <person name="Beal B.F."/>
            <person name="Arriagada G."/>
            <person name="Davis B.W."/>
            <person name="Ostrander E.A."/>
            <person name="Goff S.P."/>
            <person name="Metzger M.J."/>
        </authorList>
    </citation>
    <scope>NUCLEOTIDE SEQUENCE</scope>
    <source>
        <strain evidence="7">MELC-2E11</strain>
        <tissue evidence="7">Siphon/mantle</tissue>
    </source>
</reference>
<evidence type="ECO:0000256" key="4">
    <source>
        <dbReference type="ARBA" id="ARBA00023136"/>
    </source>
</evidence>
<dbReference type="PANTHER" id="PTHR12778">
    <property type="entry name" value="SOLUTE CARRIER FAMILY 33 ACETYL-COA TRANSPORTER -RELATED"/>
    <property type="match status" value="1"/>
</dbReference>
<feature type="transmembrane region" description="Helical" evidence="6">
    <location>
        <begin position="354"/>
        <end position="376"/>
    </location>
</feature>
<feature type="transmembrane region" description="Helical" evidence="6">
    <location>
        <begin position="100"/>
        <end position="122"/>
    </location>
</feature>
<feature type="transmembrane region" description="Helical" evidence="6">
    <location>
        <begin position="235"/>
        <end position="258"/>
    </location>
</feature>
<proteinExistence type="predicted"/>
<feature type="transmembrane region" description="Helical" evidence="6">
    <location>
        <begin position="430"/>
        <end position="451"/>
    </location>
</feature>
<dbReference type="Proteomes" id="UP001164746">
    <property type="component" value="Chromosome 9"/>
</dbReference>
<feature type="transmembrane region" description="Helical" evidence="6">
    <location>
        <begin position="60"/>
        <end position="80"/>
    </location>
</feature>
<dbReference type="Pfam" id="PF13000">
    <property type="entry name" value="Acatn"/>
    <property type="match status" value="2"/>
</dbReference>
<evidence type="ECO:0000256" key="6">
    <source>
        <dbReference type="SAM" id="Phobius"/>
    </source>
</evidence>
<sequence>MSEKSSRRPQTRLNAKRGKEKSEDGLNVTNDRKFTVETDDGMDKYGKIDRRGLQGDYGNVALLTFLYVLQGIPLGLGGSIPMLLQSRKVSYKDQAKFSFIYWPFSIKLLWAPLVDSLYLHWFGRRKTWLVPTQYLIGIFMLVLSTRIDGLLGLEAEAEAHVDILTLTAVFFCLNFLAATQDIAVDGWALTMLKSTCNTVGQTAGFFLGNVLFMALESADFCNKYLRSEPQDVGMVTLASFLYFWGIVFFITTTLVWIFKSEKVDPEVDPDTGIIDTYKHLYQVIKLKPVISHCIVLLTAKVAFAAADSLSGLKLIEAGMPKTTLAMFAVPLVPVQIILPLIISRYTSGPRPMNLFLWAIPPRILIGLVYAYIVYLAHSVQTAPGEFPMYFYLLILASYMVHQVFVYCMFVSQMGFHAKVSDPVIGGTYMTLLNTVANLGGNWPATVALWVVDSITWKSCEGAVGQSCHTSDASHLCKEAGGHCETTLDGFYIESFVCVFIGFLWLMWRKRRVQELDALDLKAWKAFFFMLKETFRSPES</sequence>
<dbReference type="InterPro" id="IPR004752">
    <property type="entry name" value="AmpG_permease/AT-1"/>
</dbReference>
<evidence type="ECO:0000256" key="1">
    <source>
        <dbReference type="ARBA" id="ARBA00004141"/>
    </source>
</evidence>
<evidence type="ECO:0000313" key="7">
    <source>
        <dbReference type="EMBL" id="WAR13837.1"/>
    </source>
</evidence>
<protein>
    <submittedName>
        <fullName evidence="7">ACATN-like protein</fullName>
    </submittedName>
</protein>
<feature type="region of interest" description="Disordered" evidence="5">
    <location>
        <begin position="1"/>
        <end position="27"/>
    </location>
</feature>
<dbReference type="InterPro" id="IPR024371">
    <property type="entry name" value="AcetylCoA_trans_1-like"/>
</dbReference>
<dbReference type="EMBL" id="CP111020">
    <property type="protein sequence ID" value="WAR13837.1"/>
    <property type="molecule type" value="Genomic_DNA"/>
</dbReference>
<feature type="transmembrane region" description="Helical" evidence="6">
    <location>
        <begin position="159"/>
        <end position="177"/>
    </location>
</feature>